<feature type="chain" id="PRO_5009445232" evidence="1">
    <location>
        <begin position="20"/>
        <end position="271"/>
    </location>
</feature>
<protein>
    <submittedName>
        <fullName evidence="2">Uncharacterized protein</fullName>
    </submittedName>
</protein>
<comment type="caution">
    <text evidence="2">The sequence shown here is derived from an EMBL/GenBank/DDBJ whole genome shotgun (WGS) entry which is preliminary data.</text>
</comment>
<reference evidence="3" key="1">
    <citation type="submission" date="2016-03" db="EMBL/GenBank/DDBJ databases">
        <authorList>
            <person name="Ploux O."/>
        </authorList>
    </citation>
    <scope>NUCLEOTIDE SEQUENCE [LARGE SCALE GENOMIC DNA]</scope>
    <source>
        <strain evidence="3">UK7</strain>
    </source>
</reference>
<gene>
    <name evidence="2" type="ORF">RCO7_01142</name>
</gene>
<evidence type="ECO:0000313" key="3">
    <source>
        <dbReference type="Proteomes" id="UP000178129"/>
    </source>
</evidence>
<dbReference type="Proteomes" id="UP000178129">
    <property type="component" value="Unassembled WGS sequence"/>
</dbReference>
<organism evidence="2 3">
    <name type="scientific">Rhynchosporium graminicola</name>
    <dbReference type="NCBI Taxonomy" id="2792576"/>
    <lineage>
        <taxon>Eukaryota</taxon>
        <taxon>Fungi</taxon>
        <taxon>Dikarya</taxon>
        <taxon>Ascomycota</taxon>
        <taxon>Pezizomycotina</taxon>
        <taxon>Leotiomycetes</taxon>
        <taxon>Helotiales</taxon>
        <taxon>Ploettnerulaceae</taxon>
        <taxon>Rhynchosporium</taxon>
    </lineage>
</organism>
<accession>A0A1E1JQM9</accession>
<dbReference type="EMBL" id="FJUW01000001">
    <property type="protein sequence ID" value="CZS88176.1"/>
    <property type="molecule type" value="Genomic_DNA"/>
</dbReference>
<name>A0A1E1JQM9_9HELO</name>
<dbReference type="AlphaFoldDB" id="A0A1E1JQM9"/>
<dbReference type="InParanoid" id="A0A1E1JQM9"/>
<evidence type="ECO:0000313" key="2">
    <source>
        <dbReference type="EMBL" id="CZS88176.1"/>
    </source>
</evidence>
<evidence type="ECO:0000256" key="1">
    <source>
        <dbReference type="SAM" id="SignalP"/>
    </source>
</evidence>
<keyword evidence="1" id="KW-0732">Signal</keyword>
<sequence length="271" mass="29465">MHSSTFILSLLSLTTNTLSFSLPLQTRQSTTWQYTCDPTYAVPSNFKAFNLGGCAAQLAFTKDRYIGVQWNFDAVYADGSRVKHEPYREKSFGVSDTFYPLPGNNFNERFPGASAFTAVHEFANVCKAGAAPVSWIFYTSSAISACSSVSYRFTSGSIPVFSNGAVVTRPAKPASYSLSRVNDAGDFLVTWSAVSGAAAYSVIVEYPTGTDEIGRPYTNVRGARVQAGTLDTTIPTGSRRTDQQRSLVVHTVDSRGLWSFANDAKIVRGSW</sequence>
<feature type="signal peptide" evidence="1">
    <location>
        <begin position="1"/>
        <end position="19"/>
    </location>
</feature>
<proteinExistence type="predicted"/>
<keyword evidence="3" id="KW-1185">Reference proteome</keyword>